<proteinExistence type="predicted"/>
<dbReference type="InterPro" id="IPR050613">
    <property type="entry name" value="Sec_Metabolite_Reg"/>
</dbReference>
<accession>A0A2T4B8S4</accession>
<evidence type="ECO:0000313" key="4">
    <source>
        <dbReference type="Proteomes" id="UP000241546"/>
    </source>
</evidence>
<evidence type="ECO:0008006" key="5">
    <source>
        <dbReference type="Google" id="ProtNLM"/>
    </source>
</evidence>
<comment type="subcellular location">
    <subcellularLocation>
        <location evidence="1">Nucleus</location>
    </subcellularLocation>
</comment>
<keyword evidence="4" id="KW-1185">Reference proteome</keyword>
<dbReference type="EMBL" id="KZ680214">
    <property type="protein sequence ID" value="PTB65732.1"/>
    <property type="molecule type" value="Genomic_DNA"/>
</dbReference>
<dbReference type="CDD" id="cd12148">
    <property type="entry name" value="fungal_TF_MHR"/>
    <property type="match status" value="1"/>
</dbReference>
<gene>
    <name evidence="3" type="ORF">BBK36DRAFT_1120000</name>
</gene>
<dbReference type="PANTHER" id="PTHR31001">
    <property type="entry name" value="UNCHARACTERIZED TRANSCRIPTIONAL REGULATORY PROTEIN"/>
    <property type="match status" value="1"/>
</dbReference>
<sequence length="127" mass="14383">SRPLKRLHPSAAKVSFIWQTYLDVIDPLVKVFHIPSVQRYIMSTIEGREAVDPCTNCVVFAIYYATAISLSAAECRHELEEERPVLLQRYREGLELSLDAADLSTSQDIIVLQAFVLYLVISLDQSI</sequence>
<feature type="non-terminal residue" evidence="3">
    <location>
        <position position="1"/>
    </location>
</feature>
<organism evidence="3 4">
    <name type="scientific">Trichoderma citrinoviride</name>
    <dbReference type="NCBI Taxonomy" id="58853"/>
    <lineage>
        <taxon>Eukaryota</taxon>
        <taxon>Fungi</taxon>
        <taxon>Dikarya</taxon>
        <taxon>Ascomycota</taxon>
        <taxon>Pezizomycotina</taxon>
        <taxon>Sordariomycetes</taxon>
        <taxon>Hypocreomycetidae</taxon>
        <taxon>Hypocreales</taxon>
        <taxon>Hypocreaceae</taxon>
        <taxon>Trichoderma</taxon>
    </lineage>
</organism>
<dbReference type="PANTHER" id="PTHR31001:SF85">
    <property type="entry name" value="ZN(II)2CYS6 TRANSCRIPTION FACTOR (EUROFUNG)"/>
    <property type="match status" value="1"/>
</dbReference>
<protein>
    <recommendedName>
        <fullName evidence="5">Transcription factor domain-containing protein</fullName>
    </recommendedName>
</protein>
<dbReference type="GeneID" id="36598760"/>
<name>A0A2T4B8S4_9HYPO</name>
<keyword evidence="2" id="KW-0539">Nucleus</keyword>
<evidence type="ECO:0000313" key="3">
    <source>
        <dbReference type="EMBL" id="PTB65732.1"/>
    </source>
</evidence>
<dbReference type="AlphaFoldDB" id="A0A2T4B8S4"/>
<evidence type="ECO:0000256" key="2">
    <source>
        <dbReference type="ARBA" id="ARBA00023242"/>
    </source>
</evidence>
<dbReference type="OrthoDB" id="435881at2759"/>
<dbReference type="GO" id="GO:0005634">
    <property type="term" value="C:nucleus"/>
    <property type="evidence" value="ECO:0007669"/>
    <property type="project" value="UniProtKB-SubCell"/>
</dbReference>
<dbReference type="RefSeq" id="XP_024749052.1">
    <property type="nucleotide sequence ID" value="XM_024890642.1"/>
</dbReference>
<reference evidence="4" key="1">
    <citation type="submission" date="2016-07" db="EMBL/GenBank/DDBJ databases">
        <title>Multiple horizontal gene transfer events from other fungi enriched the ability of initially mycotrophic Trichoderma (Ascomycota) to feed on dead plant biomass.</title>
        <authorList>
            <consortium name="DOE Joint Genome Institute"/>
            <person name="Atanasova L."/>
            <person name="Chenthamara K."/>
            <person name="Zhang J."/>
            <person name="Grujic M."/>
            <person name="Henrissat B."/>
            <person name="Kuo A."/>
            <person name="Aerts A."/>
            <person name="Salamov A."/>
            <person name="Lipzen A."/>
            <person name="Labutti K."/>
            <person name="Barry K."/>
            <person name="Miao Y."/>
            <person name="Rahimi M.J."/>
            <person name="Shen Q."/>
            <person name="Grigoriev I.V."/>
            <person name="Kubicek C.P."/>
            <person name="Druzhinina I.S."/>
        </authorList>
    </citation>
    <scope>NUCLEOTIDE SEQUENCE [LARGE SCALE GENOMIC DNA]</scope>
    <source>
        <strain evidence="4">TUCIM 6016</strain>
    </source>
</reference>
<dbReference type="Proteomes" id="UP000241546">
    <property type="component" value="Unassembled WGS sequence"/>
</dbReference>
<evidence type="ECO:0000256" key="1">
    <source>
        <dbReference type="ARBA" id="ARBA00004123"/>
    </source>
</evidence>